<proteinExistence type="inferred from homology"/>
<dbReference type="InterPro" id="IPR012474">
    <property type="entry name" value="Frigida"/>
</dbReference>
<evidence type="ECO:0000256" key="3">
    <source>
        <dbReference type="ARBA" id="ARBA00022782"/>
    </source>
</evidence>
<keyword evidence="4 5" id="KW-0287">Flowering</keyword>
<dbReference type="EMBL" id="JAPFFJ010000013">
    <property type="protein sequence ID" value="KAJ6413891.1"/>
    <property type="molecule type" value="Genomic_DNA"/>
</dbReference>
<evidence type="ECO:0000256" key="6">
    <source>
        <dbReference type="SAM" id="Coils"/>
    </source>
</evidence>
<dbReference type="GO" id="GO:0009908">
    <property type="term" value="P:flower development"/>
    <property type="evidence" value="ECO:0007669"/>
    <property type="project" value="UniProtKB-KW"/>
</dbReference>
<keyword evidence="2 5" id="KW-0217">Developmental protein</keyword>
<dbReference type="AlphaFoldDB" id="A0AAD6P2S1"/>
<gene>
    <name evidence="8" type="ORF">OIU84_006653</name>
</gene>
<feature type="region of interest" description="Disordered" evidence="7">
    <location>
        <begin position="363"/>
        <end position="436"/>
    </location>
</feature>
<evidence type="ECO:0000256" key="4">
    <source>
        <dbReference type="ARBA" id="ARBA00023089"/>
    </source>
</evidence>
<dbReference type="Proteomes" id="UP001162972">
    <property type="component" value="Chromosome 5"/>
</dbReference>
<comment type="similarity">
    <text evidence="1 5">Belongs to the Frigida family.</text>
</comment>
<name>A0AAD6P2S1_9ROSI</name>
<keyword evidence="9" id="KW-1185">Reference proteome</keyword>
<dbReference type="Pfam" id="PF07899">
    <property type="entry name" value="Frigida"/>
    <property type="match status" value="2"/>
</dbReference>
<feature type="compositionally biased region" description="Low complexity" evidence="7">
    <location>
        <begin position="399"/>
        <end position="436"/>
    </location>
</feature>
<keyword evidence="6" id="KW-0175">Coiled coil</keyword>
<protein>
    <recommendedName>
        <fullName evidence="5">FRIGIDA-like protein</fullName>
    </recommendedName>
</protein>
<dbReference type="GO" id="GO:0030154">
    <property type="term" value="P:cell differentiation"/>
    <property type="evidence" value="ECO:0007669"/>
    <property type="project" value="UniProtKB-KW"/>
</dbReference>
<evidence type="ECO:0000256" key="5">
    <source>
        <dbReference type="RuleBase" id="RU364012"/>
    </source>
</evidence>
<organism evidence="8 9">
    <name type="scientific">Salix udensis</name>
    <dbReference type="NCBI Taxonomy" id="889485"/>
    <lineage>
        <taxon>Eukaryota</taxon>
        <taxon>Viridiplantae</taxon>
        <taxon>Streptophyta</taxon>
        <taxon>Embryophyta</taxon>
        <taxon>Tracheophyta</taxon>
        <taxon>Spermatophyta</taxon>
        <taxon>Magnoliopsida</taxon>
        <taxon>eudicotyledons</taxon>
        <taxon>Gunneridae</taxon>
        <taxon>Pentapetalae</taxon>
        <taxon>rosids</taxon>
        <taxon>fabids</taxon>
        <taxon>Malpighiales</taxon>
        <taxon>Salicaceae</taxon>
        <taxon>Saliceae</taxon>
        <taxon>Salix</taxon>
    </lineage>
</organism>
<accession>A0AAD6P2S1</accession>
<feature type="coiled-coil region" evidence="6">
    <location>
        <begin position="61"/>
        <end position="95"/>
    </location>
</feature>
<dbReference type="PANTHER" id="PTHR31791">
    <property type="entry name" value="FRIGIDA-LIKE PROTEIN 3-RELATED"/>
    <property type="match status" value="1"/>
</dbReference>
<comment type="caution">
    <text evidence="8">The sequence shown here is derived from an EMBL/GenBank/DDBJ whole genome shotgun (WGS) entry which is preliminary data.</text>
</comment>
<evidence type="ECO:0000256" key="1">
    <source>
        <dbReference type="ARBA" id="ARBA00008956"/>
    </source>
</evidence>
<evidence type="ECO:0000256" key="7">
    <source>
        <dbReference type="SAM" id="MobiDB-lite"/>
    </source>
</evidence>
<dbReference type="PANTHER" id="PTHR31791:SF60">
    <property type="entry name" value="FRIGIDA-LIKE PROTEIN 5"/>
    <property type="match status" value="1"/>
</dbReference>
<evidence type="ECO:0000256" key="2">
    <source>
        <dbReference type="ARBA" id="ARBA00022473"/>
    </source>
</evidence>
<sequence length="436" mass="49306">MEKNVGKRSEEAELNRSKLEEGFRELELKSREVEEIIIGAELKEKELEEPCRGVDLKGKQIEEVQLREKKLEERLREVELENKKCLERIKEFELKEKQLFDASNVRVKSETVDCSLDANLHFSVKMDGKALQIFLNKGCKDDEKMKNEVSIALRLSSDPAKLVLDAMEGFYPPHLREGDVEFKEVVVKRSCNLLLEQLMKISPTIKSPYVLGFFYLLASYGLASAFDSDELISRLVIIARNRQTPEFLRVLELGDKIPGFIQNLILKKQPMEAIRFIFAFEMVYRFPPEAILRDYLTCSKIAARKIRWSSNSIEGLVESLNRRASDLVAVLKCVEDYKLESIFSPNTLKQQIKDVERQLSMRKTKLPDLDSKPPQPNLREKNRLAPKSAASAPVLPSESVSATPSITASITASTTGSRVAPPSSTSASPSALSPQD</sequence>
<keyword evidence="3 5" id="KW-0221">Differentiation</keyword>
<reference evidence="8 9" key="1">
    <citation type="journal article" date="2023" name="Int. J. Mol. Sci.">
        <title>De Novo Assembly and Annotation of 11 Diverse Shrub Willow (Salix) Genomes Reveals Novel Gene Organization in Sex-Linked Regions.</title>
        <authorList>
            <person name="Hyden B."/>
            <person name="Feng K."/>
            <person name="Yates T.B."/>
            <person name="Jawdy S."/>
            <person name="Cereghino C."/>
            <person name="Smart L.B."/>
            <person name="Muchero W."/>
        </authorList>
    </citation>
    <scope>NUCLEOTIDE SEQUENCE [LARGE SCALE GENOMIC DNA]</scope>
    <source>
        <tissue evidence="8">Shoot tip</tissue>
    </source>
</reference>
<evidence type="ECO:0000313" key="8">
    <source>
        <dbReference type="EMBL" id="KAJ6413891.1"/>
    </source>
</evidence>
<evidence type="ECO:0000313" key="9">
    <source>
        <dbReference type="Proteomes" id="UP001162972"/>
    </source>
</evidence>